<sequence>MAFVRYRELQRSGSGIAFGRCRSAILDGGREPGSLIERPSVQLIPSYPSGMDACCHAMELSLWAFVFPCPPGVPAPRRQASRSCCASARSACCRSSNGACRSCSNCRGAGPRRPPRRPAPTSADERCFAIEQIEISGASLLSEADRAAILAPFADACLGVSQLNGLLKAITDHYIDRGYVTTRAYLPQQDLSARTLRITVVEGRLEGLDSSSLASDRELAMSFPGAPGEVLDLRELEQLVENLNRLPSRFAKLELVPGEQVGGSRVQLQGERSKPWRASLARHNDGQRSTGEQQWGIGLDWDSPLGLADQLSLRASRDAVSDSYRHSHSQSLYYSLPYGWWTFSYNYGQSSYRTTADIDGFAFETDGDYQNHNLRAERVLHRDSVSKTAVNLGFGHVRSNNFIEDSRIDFSSNRLSEWQLGFNHGRRVGSAFVNLDAGWQRGIGAFDAQGNGDPQGSDPVARYNKYTLTLSYLQPFSLWGERFSFDSLATGQKSEDVLYSPSRISIGGLNSVRAFKDQSLSGDSGGYWRNQLRWSRPVTWAPLQPFVQQYGAALAYDVGVISHDSHNDGASGRMSGHALELSARGEHLAASVTFAHSLERPDAFTEGERPVYFRLDVFF</sequence>
<keyword evidence="6" id="KW-0653">Protein transport</keyword>
<protein>
    <submittedName>
        <fullName evidence="11">Hemolysin activation/secretion protein</fullName>
    </submittedName>
</protein>
<evidence type="ECO:0000256" key="8">
    <source>
        <dbReference type="ARBA" id="ARBA00023237"/>
    </source>
</evidence>
<dbReference type="PIRSF" id="PIRSF029745">
    <property type="entry name" value="FhaC"/>
    <property type="match status" value="1"/>
</dbReference>
<keyword evidence="7" id="KW-0472">Membrane</keyword>
<dbReference type="InterPro" id="IPR027282">
    <property type="entry name" value="TPS"/>
</dbReference>
<dbReference type="PANTHER" id="PTHR34597:SF3">
    <property type="entry name" value="OUTER MEMBRANE TRANSPORTER CDIB"/>
    <property type="match status" value="1"/>
</dbReference>
<gene>
    <name evidence="11" type="ORF">SAMN05216588_13618</name>
</gene>
<evidence type="ECO:0000259" key="10">
    <source>
        <dbReference type="PROSITE" id="PS51779"/>
    </source>
</evidence>
<dbReference type="GO" id="GO:0009279">
    <property type="term" value="C:cell outer membrane"/>
    <property type="evidence" value="ECO:0007669"/>
    <property type="project" value="UniProtKB-SubCell"/>
</dbReference>
<evidence type="ECO:0000256" key="9">
    <source>
        <dbReference type="SAM" id="MobiDB-lite"/>
    </source>
</evidence>
<dbReference type="InterPro" id="IPR051544">
    <property type="entry name" value="TPS_OM_transporter"/>
</dbReference>
<evidence type="ECO:0000313" key="12">
    <source>
        <dbReference type="Proteomes" id="UP000198606"/>
    </source>
</evidence>
<evidence type="ECO:0000313" key="11">
    <source>
        <dbReference type="EMBL" id="SDJ04759.1"/>
    </source>
</evidence>
<dbReference type="STRING" id="29435.SAMN05216588_13618"/>
<dbReference type="InterPro" id="IPR035251">
    <property type="entry name" value="ShlB_POTRA"/>
</dbReference>
<evidence type="ECO:0000256" key="6">
    <source>
        <dbReference type="ARBA" id="ARBA00022927"/>
    </source>
</evidence>
<accession>A0A1G8QIZ3</accession>
<dbReference type="Gene3D" id="3.10.20.310">
    <property type="entry name" value="membrane protein fhac"/>
    <property type="match status" value="1"/>
</dbReference>
<comment type="subcellular location">
    <subcellularLocation>
        <location evidence="1">Cell outer membrane</location>
    </subcellularLocation>
</comment>
<dbReference type="InterPro" id="IPR034746">
    <property type="entry name" value="POTRA"/>
</dbReference>
<organism evidence="11 12">
    <name type="scientific">Phytopseudomonas flavescens</name>
    <dbReference type="NCBI Taxonomy" id="29435"/>
    <lineage>
        <taxon>Bacteria</taxon>
        <taxon>Pseudomonadati</taxon>
        <taxon>Pseudomonadota</taxon>
        <taxon>Gammaproteobacteria</taxon>
        <taxon>Pseudomonadales</taxon>
        <taxon>Pseudomonadaceae</taxon>
        <taxon>Phytopseudomonas</taxon>
    </lineage>
</organism>
<dbReference type="AlphaFoldDB" id="A0A1G8QIZ3"/>
<dbReference type="Proteomes" id="UP000198606">
    <property type="component" value="Unassembled WGS sequence"/>
</dbReference>
<dbReference type="InterPro" id="IPR005565">
    <property type="entry name" value="Hemolysn_activator_HlyB_C"/>
</dbReference>
<dbReference type="PROSITE" id="PS51779">
    <property type="entry name" value="POTRA"/>
    <property type="match status" value="1"/>
</dbReference>
<evidence type="ECO:0000256" key="2">
    <source>
        <dbReference type="ARBA" id="ARBA00009055"/>
    </source>
</evidence>
<dbReference type="Gene3D" id="2.40.160.50">
    <property type="entry name" value="membrane protein fhac: a member of the omp85/tpsb transporter family"/>
    <property type="match status" value="1"/>
</dbReference>
<evidence type="ECO:0000256" key="5">
    <source>
        <dbReference type="ARBA" id="ARBA00022692"/>
    </source>
</evidence>
<dbReference type="GO" id="GO:0046819">
    <property type="term" value="P:protein secretion by the type V secretion system"/>
    <property type="evidence" value="ECO:0007669"/>
    <property type="project" value="TreeGrafter"/>
</dbReference>
<dbReference type="Pfam" id="PF03865">
    <property type="entry name" value="ShlB"/>
    <property type="match status" value="1"/>
</dbReference>
<reference evidence="11 12" key="1">
    <citation type="submission" date="2016-10" db="EMBL/GenBank/DDBJ databases">
        <authorList>
            <person name="de Groot N.N."/>
        </authorList>
    </citation>
    <scope>NUCLEOTIDE SEQUENCE [LARGE SCALE GENOMIC DNA]</scope>
    <source>
        <strain evidence="11 12">LMG 18387</strain>
    </source>
</reference>
<keyword evidence="5" id="KW-0812">Transmembrane</keyword>
<proteinExistence type="inferred from homology"/>
<dbReference type="InterPro" id="IPR013686">
    <property type="entry name" value="Polypept-transport_assoc_ShlB"/>
</dbReference>
<dbReference type="GO" id="GO:0098046">
    <property type="term" value="C:type V protein secretion system complex"/>
    <property type="evidence" value="ECO:0007669"/>
    <property type="project" value="TreeGrafter"/>
</dbReference>
<dbReference type="Pfam" id="PF08479">
    <property type="entry name" value="POTRA_2"/>
    <property type="match status" value="1"/>
</dbReference>
<comment type="similarity">
    <text evidence="2">Belongs to the TPS (TC 1.B.20) family.</text>
</comment>
<keyword evidence="4" id="KW-1134">Transmembrane beta strand</keyword>
<evidence type="ECO:0000256" key="3">
    <source>
        <dbReference type="ARBA" id="ARBA00022448"/>
    </source>
</evidence>
<evidence type="ECO:0000256" key="7">
    <source>
        <dbReference type="ARBA" id="ARBA00023136"/>
    </source>
</evidence>
<dbReference type="PANTHER" id="PTHR34597">
    <property type="entry name" value="SLR1661 PROTEIN"/>
    <property type="match status" value="1"/>
</dbReference>
<evidence type="ECO:0000256" key="4">
    <source>
        <dbReference type="ARBA" id="ARBA00022452"/>
    </source>
</evidence>
<evidence type="ECO:0000256" key="1">
    <source>
        <dbReference type="ARBA" id="ARBA00004442"/>
    </source>
</evidence>
<feature type="region of interest" description="Disordered" evidence="9">
    <location>
        <begin position="264"/>
        <end position="293"/>
    </location>
</feature>
<dbReference type="EMBL" id="FNDG01000036">
    <property type="protein sequence ID" value="SDJ04759.1"/>
    <property type="molecule type" value="Genomic_DNA"/>
</dbReference>
<keyword evidence="8" id="KW-0998">Cell outer membrane</keyword>
<name>A0A1G8QIZ3_9GAMM</name>
<dbReference type="Pfam" id="PF17287">
    <property type="entry name" value="POTRA_3"/>
    <property type="match status" value="1"/>
</dbReference>
<keyword evidence="3" id="KW-0813">Transport</keyword>
<feature type="domain" description="POTRA" evidence="10">
    <location>
        <begin position="128"/>
        <end position="203"/>
    </location>
</feature>
<dbReference type="GO" id="GO:0008320">
    <property type="term" value="F:protein transmembrane transporter activity"/>
    <property type="evidence" value="ECO:0007669"/>
    <property type="project" value="TreeGrafter"/>
</dbReference>